<keyword evidence="2" id="KW-0472">Membrane</keyword>
<feature type="compositionally biased region" description="Polar residues" evidence="1">
    <location>
        <begin position="1"/>
        <end position="26"/>
    </location>
</feature>
<reference evidence="3 4" key="1">
    <citation type="journal article" date="2020" name="Mol. Biol. Evol.">
        <title>Distinct Expression and Methylation Patterns for Genes with Different Fates following a Single Whole-Genome Duplication in Flowering Plants.</title>
        <authorList>
            <person name="Shi T."/>
            <person name="Rahmani R.S."/>
            <person name="Gugger P.F."/>
            <person name="Wang M."/>
            <person name="Li H."/>
            <person name="Zhang Y."/>
            <person name="Li Z."/>
            <person name="Wang Q."/>
            <person name="Van de Peer Y."/>
            <person name="Marchal K."/>
            <person name="Chen J."/>
        </authorList>
    </citation>
    <scope>NUCLEOTIDE SEQUENCE [LARGE SCALE GENOMIC DNA]</scope>
    <source>
        <tissue evidence="3">Leaf</tissue>
    </source>
</reference>
<evidence type="ECO:0000256" key="2">
    <source>
        <dbReference type="SAM" id="Phobius"/>
    </source>
</evidence>
<name>A0A822ZKU6_NELNU</name>
<proteinExistence type="predicted"/>
<dbReference type="AlphaFoldDB" id="A0A822ZKU6"/>
<feature type="transmembrane region" description="Helical" evidence="2">
    <location>
        <begin position="82"/>
        <end position="103"/>
    </location>
</feature>
<evidence type="ECO:0000256" key="1">
    <source>
        <dbReference type="SAM" id="MobiDB-lite"/>
    </source>
</evidence>
<feature type="compositionally biased region" description="Low complexity" evidence="1">
    <location>
        <begin position="32"/>
        <end position="50"/>
    </location>
</feature>
<evidence type="ECO:0000313" key="4">
    <source>
        <dbReference type="Proteomes" id="UP000607653"/>
    </source>
</evidence>
<feature type="region of interest" description="Disordered" evidence="1">
    <location>
        <begin position="1"/>
        <end position="58"/>
    </location>
</feature>
<gene>
    <name evidence="3" type="ORF">HUJ06_003737</name>
</gene>
<keyword evidence="2" id="KW-0812">Transmembrane</keyword>
<keyword evidence="4" id="KW-1185">Reference proteome</keyword>
<comment type="caution">
    <text evidence="3">The sequence shown here is derived from an EMBL/GenBank/DDBJ whole genome shotgun (WGS) entry which is preliminary data.</text>
</comment>
<organism evidence="3 4">
    <name type="scientific">Nelumbo nucifera</name>
    <name type="common">Sacred lotus</name>
    <dbReference type="NCBI Taxonomy" id="4432"/>
    <lineage>
        <taxon>Eukaryota</taxon>
        <taxon>Viridiplantae</taxon>
        <taxon>Streptophyta</taxon>
        <taxon>Embryophyta</taxon>
        <taxon>Tracheophyta</taxon>
        <taxon>Spermatophyta</taxon>
        <taxon>Magnoliopsida</taxon>
        <taxon>Proteales</taxon>
        <taxon>Nelumbonaceae</taxon>
        <taxon>Nelumbo</taxon>
    </lineage>
</organism>
<sequence length="105" mass="12060">MTTNIASKGTNEQRGLHSNTYNNYNNEKPRQQQSNNKPRNYNNSNQRSNQGDNSHRSSNYQKDNIVVCQLCNYHGHTIAPAGVSLICLVVIQMVYYGCFLLYWQS</sequence>
<accession>A0A822ZKU6</accession>
<dbReference type="Proteomes" id="UP000607653">
    <property type="component" value="Unassembled WGS sequence"/>
</dbReference>
<evidence type="ECO:0000313" key="3">
    <source>
        <dbReference type="EMBL" id="DAD45507.1"/>
    </source>
</evidence>
<protein>
    <submittedName>
        <fullName evidence="3">Uncharacterized protein</fullName>
    </submittedName>
</protein>
<keyword evidence="2" id="KW-1133">Transmembrane helix</keyword>
<dbReference type="EMBL" id="DUZY01000007">
    <property type="protein sequence ID" value="DAD45507.1"/>
    <property type="molecule type" value="Genomic_DNA"/>
</dbReference>